<dbReference type="RefSeq" id="WP_136401960.1">
    <property type="nucleotide sequence ID" value="NZ_SSNZ01000001.1"/>
</dbReference>
<reference evidence="1 2" key="1">
    <citation type="submission" date="2019-04" db="EMBL/GenBank/DDBJ databases">
        <title>Flavobacterium sp. nov. isolated from construction timber.</title>
        <authorList>
            <person name="Lin S.-Y."/>
            <person name="Chang C.-T."/>
            <person name="Young C.-C."/>
        </authorList>
    </citation>
    <scope>NUCLEOTIDE SEQUENCE [LARGE SCALE GENOMIC DNA]</scope>
    <source>
        <strain evidence="1 2">CC-CTC003</strain>
    </source>
</reference>
<protein>
    <submittedName>
        <fullName evidence="1">Uncharacterized protein</fullName>
    </submittedName>
</protein>
<organism evidence="1 2">
    <name type="scientific">Flavobacterium supellecticarium</name>
    <dbReference type="NCBI Taxonomy" id="2565924"/>
    <lineage>
        <taxon>Bacteria</taxon>
        <taxon>Pseudomonadati</taxon>
        <taxon>Bacteroidota</taxon>
        <taxon>Flavobacteriia</taxon>
        <taxon>Flavobacteriales</taxon>
        <taxon>Flavobacteriaceae</taxon>
        <taxon>Flavobacterium</taxon>
    </lineage>
</organism>
<comment type="caution">
    <text evidence="1">The sequence shown here is derived from an EMBL/GenBank/DDBJ whole genome shotgun (WGS) entry which is preliminary data.</text>
</comment>
<gene>
    <name evidence="1" type="ORF">E6C50_04325</name>
</gene>
<proteinExistence type="predicted"/>
<keyword evidence="2" id="KW-1185">Reference proteome</keyword>
<accession>A0A4S4A4P1</accession>
<evidence type="ECO:0000313" key="1">
    <source>
        <dbReference type="EMBL" id="THF53437.1"/>
    </source>
</evidence>
<dbReference type="Proteomes" id="UP000307507">
    <property type="component" value="Unassembled WGS sequence"/>
</dbReference>
<evidence type="ECO:0000313" key="2">
    <source>
        <dbReference type="Proteomes" id="UP000307507"/>
    </source>
</evidence>
<dbReference type="AlphaFoldDB" id="A0A4S4A4P1"/>
<sequence length="104" mass="12342">MENAENEKRSAEIMFLLIRELWYQSDYGQKILKNVARCIYEVNKSGCKKQEVAQCFLFLIDNGLIREISKEQQHYEFTDAGKNITTQKDLEDVINRSFYNRPIQ</sequence>
<name>A0A4S4A4P1_9FLAO</name>
<dbReference type="EMBL" id="SSNZ01000001">
    <property type="protein sequence ID" value="THF53437.1"/>
    <property type="molecule type" value="Genomic_DNA"/>
</dbReference>